<dbReference type="KEGG" id="apuu:APUU_10446A"/>
<dbReference type="Gene3D" id="3.40.50.1820">
    <property type="entry name" value="alpha/beta hydrolase"/>
    <property type="match status" value="1"/>
</dbReference>
<dbReference type="AlphaFoldDB" id="A0A7R8AHN3"/>
<dbReference type="EMBL" id="AP024443">
    <property type="protein sequence ID" value="BCS17618.1"/>
    <property type="molecule type" value="Genomic_DNA"/>
</dbReference>
<dbReference type="GeneID" id="64967623"/>
<reference evidence="2" key="1">
    <citation type="submission" date="2021-01" db="EMBL/GenBank/DDBJ databases">
        <authorList>
            <consortium name="Aspergillus puulaauensis MK2 genome sequencing consortium"/>
            <person name="Kazuki M."/>
            <person name="Futagami T."/>
        </authorList>
    </citation>
    <scope>NUCLEOTIDE SEQUENCE</scope>
    <source>
        <strain evidence="2">MK2</strain>
    </source>
</reference>
<proteinExistence type="predicted"/>
<dbReference type="RefSeq" id="XP_041549812.1">
    <property type="nucleotide sequence ID" value="XM_041700885.1"/>
</dbReference>
<organism evidence="2 3">
    <name type="scientific">Aspergillus puulaauensis</name>
    <dbReference type="NCBI Taxonomy" id="1220207"/>
    <lineage>
        <taxon>Eukaryota</taxon>
        <taxon>Fungi</taxon>
        <taxon>Dikarya</taxon>
        <taxon>Ascomycota</taxon>
        <taxon>Pezizomycotina</taxon>
        <taxon>Eurotiomycetes</taxon>
        <taxon>Eurotiomycetidae</taxon>
        <taxon>Eurotiales</taxon>
        <taxon>Aspergillaceae</taxon>
        <taxon>Aspergillus</taxon>
    </lineage>
</organism>
<sequence>MAPALVFSAEMDPLRDEAEVYADKLRAAGGRVELVRVAGAPHTFGGLDEILESAKKFNKKVIETMQKTFVSQSA</sequence>
<evidence type="ECO:0000313" key="2">
    <source>
        <dbReference type="EMBL" id="BCS17618.1"/>
    </source>
</evidence>
<name>A0A7R8AHN3_9EURO</name>
<gene>
    <name evidence="2" type="ORF">APUU_10446A</name>
</gene>
<dbReference type="OrthoDB" id="408631at2759"/>
<accession>A0A7R8AHN3</accession>
<feature type="domain" description="Alpha/beta hydrolase fold-3" evidence="1">
    <location>
        <begin position="1"/>
        <end position="44"/>
    </location>
</feature>
<dbReference type="Proteomes" id="UP000654913">
    <property type="component" value="Chromosome 1"/>
</dbReference>
<reference evidence="2" key="2">
    <citation type="submission" date="2021-02" db="EMBL/GenBank/DDBJ databases">
        <title>Aspergillus puulaauensis MK2 genome sequence.</title>
        <authorList>
            <person name="Futagami T."/>
            <person name="Mori K."/>
            <person name="Kadooka C."/>
            <person name="Tanaka T."/>
        </authorList>
    </citation>
    <scope>NUCLEOTIDE SEQUENCE</scope>
    <source>
        <strain evidence="2">MK2</strain>
    </source>
</reference>
<dbReference type="GO" id="GO:0016787">
    <property type="term" value="F:hydrolase activity"/>
    <property type="evidence" value="ECO:0007669"/>
    <property type="project" value="InterPro"/>
</dbReference>
<protein>
    <recommendedName>
        <fullName evidence="1">Alpha/beta hydrolase fold-3 domain-containing protein</fullName>
    </recommendedName>
</protein>
<dbReference type="InterPro" id="IPR013094">
    <property type="entry name" value="AB_hydrolase_3"/>
</dbReference>
<dbReference type="SUPFAM" id="SSF53474">
    <property type="entry name" value="alpha/beta-Hydrolases"/>
    <property type="match status" value="1"/>
</dbReference>
<keyword evidence="3" id="KW-1185">Reference proteome</keyword>
<evidence type="ECO:0000259" key="1">
    <source>
        <dbReference type="Pfam" id="PF07859"/>
    </source>
</evidence>
<dbReference type="InterPro" id="IPR029058">
    <property type="entry name" value="AB_hydrolase_fold"/>
</dbReference>
<dbReference type="Pfam" id="PF07859">
    <property type="entry name" value="Abhydrolase_3"/>
    <property type="match status" value="1"/>
</dbReference>
<evidence type="ECO:0000313" key="3">
    <source>
        <dbReference type="Proteomes" id="UP000654913"/>
    </source>
</evidence>